<organism evidence="2 3">
    <name type="scientific">Polarella glacialis</name>
    <name type="common">Dinoflagellate</name>
    <dbReference type="NCBI Taxonomy" id="89957"/>
    <lineage>
        <taxon>Eukaryota</taxon>
        <taxon>Sar</taxon>
        <taxon>Alveolata</taxon>
        <taxon>Dinophyceae</taxon>
        <taxon>Suessiales</taxon>
        <taxon>Suessiaceae</taxon>
        <taxon>Polarella</taxon>
    </lineage>
</organism>
<evidence type="ECO:0000313" key="2">
    <source>
        <dbReference type="EMBL" id="CAE8616991.1"/>
    </source>
</evidence>
<accession>A0A813G299</accession>
<dbReference type="Proteomes" id="UP000654075">
    <property type="component" value="Unassembled WGS sequence"/>
</dbReference>
<dbReference type="AlphaFoldDB" id="A0A813G299"/>
<evidence type="ECO:0000313" key="3">
    <source>
        <dbReference type="Proteomes" id="UP000654075"/>
    </source>
</evidence>
<feature type="region of interest" description="Disordered" evidence="1">
    <location>
        <begin position="60"/>
        <end position="90"/>
    </location>
</feature>
<name>A0A813G299_POLGL</name>
<gene>
    <name evidence="2" type="ORF">PGLA1383_LOCUS34658</name>
</gene>
<proteinExistence type="predicted"/>
<evidence type="ECO:0000256" key="1">
    <source>
        <dbReference type="SAM" id="MobiDB-lite"/>
    </source>
</evidence>
<feature type="non-terminal residue" evidence="2">
    <location>
        <position position="1"/>
    </location>
</feature>
<feature type="region of interest" description="Disordered" evidence="1">
    <location>
        <begin position="1"/>
        <end position="33"/>
    </location>
</feature>
<protein>
    <submittedName>
        <fullName evidence="2">Uncharacterized protein</fullName>
    </submittedName>
</protein>
<reference evidence="2" key="1">
    <citation type="submission" date="2021-02" db="EMBL/GenBank/DDBJ databases">
        <authorList>
            <person name="Dougan E. K."/>
            <person name="Rhodes N."/>
            <person name="Thang M."/>
            <person name="Chan C."/>
        </authorList>
    </citation>
    <scope>NUCLEOTIDE SEQUENCE</scope>
</reference>
<sequence length="166" mass="16973">MIPNPRAAVSDANGRGLRSPGGTKALSTQRGPSSKPVFAFDLGAVSCFCMQTGKSDGTDFVDDRRSGSLRYPPTVDQALPARASSGGGLSAGTVASASLVPASSDKKPSATTGRIVDDISNKVSDIFKQGRAPMKLATNASAWATSFAADNLQPFAHAVLSGCLVK</sequence>
<comment type="caution">
    <text evidence="2">The sequence shown here is derived from an EMBL/GenBank/DDBJ whole genome shotgun (WGS) entry which is preliminary data.</text>
</comment>
<dbReference type="EMBL" id="CAJNNV010026025">
    <property type="protein sequence ID" value="CAE8616991.1"/>
    <property type="molecule type" value="Genomic_DNA"/>
</dbReference>
<keyword evidence="3" id="KW-1185">Reference proteome</keyword>